<dbReference type="PANTHER" id="PTHR45774:SF3">
    <property type="entry name" value="BTB (POZ) DOMAIN-CONTAINING 2B-RELATED"/>
    <property type="match status" value="1"/>
</dbReference>
<dbReference type="InterPro" id="IPR000210">
    <property type="entry name" value="BTB/POZ_dom"/>
</dbReference>
<dbReference type="Pfam" id="PF00651">
    <property type="entry name" value="BTB"/>
    <property type="match status" value="1"/>
</dbReference>
<dbReference type="WBParaSite" id="Gr19_v10_g4712.t1">
    <property type="protein sequence ID" value="Gr19_v10_g4712.t1"/>
    <property type="gene ID" value="Gr19_v10_g4712"/>
</dbReference>
<evidence type="ECO:0000259" key="1">
    <source>
        <dbReference type="PROSITE" id="PS50097"/>
    </source>
</evidence>
<sequence>MSAGNWADVHFLVWEGGEKELMPAHKAILMSASKVFAAMFRFDAENAKASAVNALTGPVEVTDVEVGAFKEMLAFIYADNLSGLNGDNAIVVFTRAPFTIAS</sequence>
<dbReference type="Gene3D" id="3.30.710.10">
    <property type="entry name" value="Potassium Channel Kv1.1, Chain A"/>
    <property type="match status" value="1"/>
</dbReference>
<feature type="domain" description="BTB" evidence="1">
    <location>
        <begin position="7"/>
        <end position="82"/>
    </location>
</feature>
<proteinExistence type="predicted"/>
<name>A0A914HU76_GLORO</name>
<keyword evidence="2" id="KW-1185">Reference proteome</keyword>
<dbReference type="SUPFAM" id="SSF54695">
    <property type="entry name" value="POZ domain"/>
    <property type="match status" value="1"/>
</dbReference>
<dbReference type="GO" id="GO:0000932">
    <property type="term" value="C:P-body"/>
    <property type="evidence" value="ECO:0007669"/>
    <property type="project" value="TreeGrafter"/>
</dbReference>
<accession>A0A914HU76</accession>
<organism evidence="2 3">
    <name type="scientific">Globodera rostochiensis</name>
    <name type="common">Golden nematode worm</name>
    <name type="synonym">Heterodera rostochiensis</name>
    <dbReference type="NCBI Taxonomy" id="31243"/>
    <lineage>
        <taxon>Eukaryota</taxon>
        <taxon>Metazoa</taxon>
        <taxon>Ecdysozoa</taxon>
        <taxon>Nematoda</taxon>
        <taxon>Chromadorea</taxon>
        <taxon>Rhabditida</taxon>
        <taxon>Tylenchina</taxon>
        <taxon>Tylenchomorpha</taxon>
        <taxon>Tylenchoidea</taxon>
        <taxon>Heteroderidae</taxon>
        <taxon>Heteroderinae</taxon>
        <taxon>Globodera</taxon>
    </lineage>
</organism>
<evidence type="ECO:0000313" key="3">
    <source>
        <dbReference type="WBParaSite" id="Gr19_v10_g4712.t1"/>
    </source>
</evidence>
<evidence type="ECO:0000313" key="2">
    <source>
        <dbReference type="Proteomes" id="UP000887572"/>
    </source>
</evidence>
<reference evidence="3" key="1">
    <citation type="submission" date="2022-11" db="UniProtKB">
        <authorList>
            <consortium name="WormBaseParasite"/>
        </authorList>
    </citation>
    <scope>IDENTIFICATION</scope>
</reference>
<dbReference type="PROSITE" id="PS50097">
    <property type="entry name" value="BTB"/>
    <property type="match status" value="1"/>
</dbReference>
<dbReference type="PANTHER" id="PTHR45774">
    <property type="entry name" value="BTB/POZ DOMAIN-CONTAINING"/>
    <property type="match status" value="1"/>
</dbReference>
<dbReference type="Proteomes" id="UP000887572">
    <property type="component" value="Unplaced"/>
</dbReference>
<dbReference type="AlphaFoldDB" id="A0A914HU76"/>
<protein>
    <submittedName>
        <fullName evidence="3">BTB domain-containing protein</fullName>
    </submittedName>
</protein>
<dbReference type="GO" id="GO:0005829">
    <property type="term" value="C:cytosol"/>
    <property type="evidence" value="ECO:0007669"/>
    <property type="project" value="TreeGrafter"/>
</dbReference>
<dbReference type="GO" id="GO:0022008">
    <property type="term" value="P:neurogenesis"/>
    <property type="evidence" value="ECO:0007669"/>
    <property type="project" value="TreeGrafter"/>
</dbReference>
<dbReference type="InterPro" id="IPR011333">
    <property type="entry name" value="SKP1/BTB/POZ_sf"/>
</dbReference>